<dbReference type="Pfam" id="PF00501">
    <property type="entry name" value="AMP-binding"/>
    <property type="match status" value="1"/>
</dbReference>
<proteinExistence type="predicted"/>
<dbReference type="GO" id="GO:0016020">
    <property type="term" value="C:membrane"/>
    <property type="evidence" value="ECO:0007669"/>
    <property type="project" value="TreeGrafter"/>
</dbReference>
<keyword evidence="1" id="KW-0547">Nucleotide-binding</keyword>
<evidence type="ECO:0000256" key="1">
    <source>
        <dbReference type="ARBA" id="ARBA00022741"/>
    </source>
</evidence>
<dbReference type="PANTHER" id="PTHR43272:SF33">
    <property type="entry name" value="AMP-BINDING DOMAIN-CONTAINING PROTEIN-RELATED"/>
    <property type="match status" value="1"/>
</dbReference>
<dbReference type="Gene3D" id="3.40.50.12780">
    <property type="entry name" value="N-terminal domain of ligase-like"/>
    <property type="match status" value="1"/>
</dbReference>
<dbReference type="GO" id="GO:0004467">
    <property type="term" value="F:long-chain fatty acid-CoA ligase activity"/>
    <property type="evidence" value="ECO:0007669"/>
    <property type="project" value="UniProtKB-EC"/>
</dbReference>
<dbReference type="AlphaFoldDB" id="A0A644WY40"/>
<evidence type="ECO:0000313" key="4">
    <source>
        <dbReference type="EMBL" id="MPM08398.1"/>
    </source>
</evidence>
<keyword evidence="2" id="KW-0067">ATP-binding</keyword>
<name>A0A644WY40_9ZZZZ</name>
<protein>
    <submittedName>
        <fullName evidence="4">Long-chain-fatty-acid--CoA ligase FadD15</fullName>
        <ecNumber evidence="4">6.2.1.3</ecNumber>
    </submittedName>
</protein>
<gene>
    <name evidence="4" type="ORF">SDC9_54710</name>
</gene>
<dbReference type="EMBL" id="VSSQ01001445">
    <property type="protein sequence ID" value="MPM08398.1"/>
    <property type="molecule type" value="Genomic_DNA"/>
</dbReference>
<dbReference type="PANTHER" id="PTHR43272">
    <property type="entry name" value="LONG-CHAIN-FATTY-ACID--COA LIGASE"/>
    <property type="match status" value="1"/>
</dbReference>
<evidence type="ECO:0000259" key="3">
    <source>
        <dbReference type="Pfam" id="PF00501"/>
    </source>
</evidence>
<accession>A0A644WY40</accession>
<feature type="domain" description="AMP-dependent synthetase/ligase" evidence="3">
    <location>
        <begin position="11"/>
        <end position="444"/>
    </location>
</feature>
<reference evidence="4" key="1">
    <citation type="submission" date="2019-08" db="EMBL/GenBank/DDBJ databases">
        <authorList>
            <person name="Kucharzyk K."/>
            <person name="Murdoch R.W."/>
            <person name="Higgins S."/>
            <person name="Loffler F."/>
        </authorList>
    </citation>
    <scope>NUCLEOTIDE SEQUENCE</scope>
</reference>
<evidence type="ECO:0000256" key="2">
    <source>
        <dbReference type="ARBA" id="ARBA00022840"/>
    </source>
</evidence>
<comment type="caution">
    <text evidence="4">The sequence shown here is derived from an EMBL/GenBank/DDBJ whole genome shotgun (WGS) entry which is preliminary data.</text>
</comment>
<keyword evidence="4" id="KW-0436">Ligase</keyword>
<dbReference type="InterPro" id="IPR000873">
    <property type="entry name" value="AMP-dep_synth/lig_dom"/>
</dbReference>
<dbReference type="SUPFAM" id="SSF56801">
    <property type="entry name" value="Acetyl-CoA synthetase-like"/>
    <property type="match status" value="1"/>
</dbReference>
<dbReference type="GO" id="GO:0005524">
    <property type="term" value="F:ATP binding"/>
    <property type="evidence" value="ECO:0007669"/>
    <property type="project" value="UniProtKB-KW"/>
</dbReference>
<dbReference type="EC" id="6.2.1.3" evidence="4"/>
<organism evidence="4">
    <name type="scientific">bioreactor metagenome</name>
    <dbReference type="NCBI Taxonomy" id="1076179"/>
    <lineage>
        <taxon>unclassified sequences</taxon>
        <taxon>metagenomes</taxon>
        <taxon>ecological metagenomes</taxon>
    </lineage>
</organism>
<dbReference type="InterPro" id="IPR042099">
    <property type="entry name" value="ANL_N_sf"/>
</dbReference>
<sequence>MNTITELFHTSVTKYGNNPLIWEKADGIYGATSYSEAAAQVHHLAGGLLDIGLKPQDKVVLYSEGRTWWLLSELAVIACGAVSVPVSTRIEEAEELLFRMKHSESSFIIISARFLDFIREIKNKYGQTQKVIILDLPNPVNVELQPDEYLLSSLVVAGAKKVNDTQEKLDKIAKAVSPDDEVNICYTSGTTADPKGILLTHKNYLTNVQQSEAMFDVTPDFITLLMLPWDHSFGHTVGLYTLILKGASMAAVDGGKSAIEALRNAPINIKEIKPFFLLSVPALARNFKANIEKGISDRGRLASAMFRFFLSTSIRYHADGYNAGSGLKFMLRPLVWLGDRILFSKVRIAFGGRLKYFVGGGALLDADIQRFFNAIGVPMYQGYGLSEASPVISSNSPRGFKIGSSGKPVPMMEIFIADDNGNPLPTGHSGEIVIRGGNVMKGYWKNEQATSETIVDGWLHTGDLGYLDKDGYLYVNGRFKSLLIANDGEKYSPESLEEAMTFHSEIIDQTYLHNNQNPFTTALVHLNTEKLKHLLHSAGLSISNKNDHAKILEKITHQINLLRTDPALSKQYPARWLPSIYCILEEGFTEKNHLLNSTMKIVRPKIESTFTALFDMMYGVDGKRMTEEYNIRMLEKLLMPVL</sequence>